<dbReference type="EMBL" id="JBBUKT010000018">
    <property type="protein sequence ID" value="MEK7954366.1"/>
    <property type="molecule type" value="Genomic_DNA"/>
</dbReference>
<evidence type="ECO:0000256" key="4">
    <source>
        <dbReference type="PIRNR" id="PIRNR016020"/>
    </source>
</evidence>
<reference evidence="5 6" key="1">
    <citation type="submission" date="2024-04" db="EMBL/GenBank/DDBJ databases">
        <title>Luteolibacter sp. isolated from soil.</title>
        <authorList>
            <person name="An J."/>
        </authorList>
    </citation>
    <scope>NUCLEOTIDE SEQUENCE [LARGE SCALE GENOMIC DNA]</scope>
    <source>
        <strain evidence="5 6">Y139</strain>
    </source>
</reference>
<dbReference type="PANTHER" id="PTHR11122:SF13">
    <property type="entry name" value="GLUCOSE-6-PHOSPHATE 1-EPIMERASE"/>
    <property type="match status" value="1"/>
</dbReference>
<dbReference type="InterPro" id="IPR014718">
    <property type="entry name" value="GH-type_carb-bd"/>
</dbReference>
<sequence>MTEIFRAESVPGFPVHEIRHIRSRARVAHRGAQLLEWTPTGFDPVLYCSRRSVPVEDTAVRGGIPICWPWFADHPDCSSLPLHGFAQLMVWTHGYMETNDDEVRMGFWLEDDADTRDLWPHRFRLDLEICMGARLAMRLRMKNTGDSAFSAGGAFHPYFVVGGLEGLVVSGVTDAGYFDKTSGRFKAGDAGRLRIEGEVDRIYQTTGPVTLCDQTLGRRITVEGAGHRGTVVWNPGPEEAAKARDIAPGDYDHFVAVEPVLPQEVQVFLSPGEEHLMSLEVTIESTALSRAG</sequence>
<organism evidence="5 6">
    <name type="scientific">Luteolibacter soli</name>
    <dbReference type="NCBI Taxonomy" id="3135280"/>
    <lineage>
        <taxon>Bacteria</taxon>
        <taxon>Pseudomonadati</taxon>
        <taxon>Verrucomicrobiota</taxon>
        <taxon>Verrucomicrobiia</taxon>
        <taxon>Verrucomicrobiales</taxon>
        <taxon>Verrucomicrobiaceae</taxon>
        <taxon>Luteolibacter</taxon>
    </lineage>
</organism>
<protein>
    <recommendedName>
        <fullName evidence="4">Putative glucose-6-phosphate 1-epimerase</fullName>
        <ecNumber evidence="4">5.1.3.15</ecNumber>
    </recommendedName>
</protein>
<dbReference type="PIRSF" id="PIRSF016020">
    <property type="entry name" value="PHexose_mutarotase"/>
    <property type="match status" value="1"/>
</dbReference>
<dbReference type="Gene3D" id="2.70.98.10">
    <property type="match status" value="1"/>
</dbReference>
<dbReference type="SUPFAM" id="SSF74650">
    <property type="entry name" value="Galactose mutarotase-like"/>
    <property type="match status" value="1"/>
</dbReference>
<dbReference type="Proteomes" id="UP001371305">
    <property type="component" value="Unassembled WGS sequence"/>
</dbReference>
<evidence type="ECO:0000256" key="2">
    <source>
        <dbReference type="ARBA" id="ARBA00005866"/>
    </source>
</evidence>
<accession>A0ABU9B387</accession>
<dbReference type="EC" id="5.1.3.15" evidence="4"/>
<comment type="catalytic activity">
    <reaction evidence="1">
        <text>alpha-D-glucose 6-phosphate = beta-D-glucose 6-phosphate</text>
        <dbReference type="Rhea" id="RHEA:16249"/>
        <dbReference type="ChEBI" id="CHEBI:58225"/>
        <dbReference type="ChEBI" id="CHEBI:58247"/>
        <dbReference type="EC" id="5.1.3.15"/>
    </reaction>
</comment>
<name>A0ABU9B387_9BACT</name>
<dbReference type="InterPro" id="IPR025532">
    <property type="entry name" value="G6P_1-epimerase"/>
</dbReference>
<keyword evidence="6" id="KW-1185">Reference proteome</keyword>
<dbReference type="InterPro" id="IPR011013">
    <property type="entry name" value="Gal_mutarotase_sf_dom"/>
</dbReference>
<evidence type="ECO:0000256" key="3">
    <source>
        <dbReference type="ARBA" id="ARBA00023235"/>
    </source>
</evidence>
<proteinExistence type="inferred from homology"/>
<evidence type="ECO:0000313" key="5">
    <source>
        <dbReference type="EMBL" id="MEK7954366.1"/>
    </source>
</evidence>
<keyword evidence="3 4" id="KW-0413">Isomerase</keyword>
<dbReference type="Pfam" id="PF01263">
    <property type="entry name" value="Aldose_epim"/>
    <property type="match status" value="1"/>
</dbReference>
<comment type="similarity">
    <text evidence="2 4">Belongs to the glucose-6-phosphate 1-epimerase family.</text>
</comment>
<gene>
    <name evidence="5" type="ORF">WKV53_27865</name>
</gene>
<evidence type="ECO:0000256" key="1">
    <source>
        <dbReference type="ARBA" id="ARBA00001096"/>
    </source>
</evidence>
<dbReference type="PANTHER" id="PTHR11122">
    <property type="entry name" value="APOSPORY-ASSOCIATED PROTEIN C-RELATED"/>
    <property type="match status" value="1"/>
</dbReference>
<dbReference type="CDD" id="cd09020">
    <property type="entry name" value="D-hex-6-P-epi_like"/>
    <property type="match status" value="1"/>
</dbReference>
<dbReference type="InterPro" id="IPR008183">
    <property type="entry name" value="Aldose_1/G6P_1-epimerase"/>
</dbReference>
<comment type="caution">
    <text evidence="5">The sequence shown here is derived from an EMBL/GenBank/DDBJ whole genome shotgun (WGS) entry which is preliminary data.</text>
</comment>
<evidence type="ECO:0000313" key="6">
    <source>
        <dbReference type="Proteomes" id="UP001371305"/>
    </source>
</evidence>
<dbReference type="RefSeq" id="WP_341408135.1">
    <property type="nucleotide sequence ID" value="NZ_JBBUKT010000018.1"/>
</dbReference>